<evidence type="ECO:0000313" key="13">
    <source>
        <dbReference type="Proteomes" id="UP000596660"/>
    </source>
</evidence>
<dbReference type="GO" id="GO:0051028">
    <property type="term" value="P:mRNA transport"/>
    <property type="evidence" value="ECO:0007669"/>
    <property type="project" value="UniProtKB-KW"/>
</dbReference>
<dbReference type="EnsemblPlants" id="AUR62016436-RA">
    <property type="protein sequence ID" value="AUR62016436-RA:cds"/>
    <property type="gene ID" value="AUR62016436"/>
</dbReference>
<evidence type="ECO:0000256" key="5">
    <source>
        <dbReference type="ARBA" id="ARBA00022927"/>
    </source>
</evidence>
<keyword evidence="13" id="KW-1185">Reference proteome</keyword>
<dbReference type="SUPFAM" id="SSF50729">
    <property type="entry name" value="PH domain-like"/>
    <property type="match status" value="1"/>
</dbReference>
<dbReference type="SMR" id="A0A803LNA7"/>
<dbReference type="CDD" id="cd13169">
    <property type="entry name" value="RanBD_NUP50_plant"/>
    <property type="match status" value="1"/>
</dbReference>
<feature type="compositionally biased region" description="Polar residues" evidence="10">
    <location>
        <begin position="415"/>
        <end position="428"/>
    </location>
</feature>
<dbReference type="PANTHER" id="PTHR23138:SF142">
    <property type="entry name" value="RAN-BINDING PROTEIN 3B-RELATED"/>
    <property type="match status" value="1"/>
</dbReference>
<keyword evidence="8" id="KW-0906">Nuclear pore complex</keyword>
<keyword evidence="3" id="KW-0677">Repeat</keyword>
<keyword evidence="2" id="KW-0813">Transport</keyword>
<dbReference type="PROSITE" id="PS50196">
    <property type="entry name" value="RANBD1"/>
    <property type="match status" value="1"/>
</dbReference>
<feature type="compositionally biased region" description="Polar residues" evidence="10">
    <location>
        <begin position="139"/>
        <end position="149"/>
    </location>
</feature>
<evidence type="ECO:0000256" key="10">
    <source>
        <dbReference type="SAM" id="MobiDB-lite"/>
    </source>
</evidence>
<dbReference type="OrthoDB" id="185618at2759"/>
<name>A0A803LNA7_CHEQI</name>
<dbReference type="InterPro" id="IPR045255">
    <property type="entry name" value="RanBP1-like"/>
</dbReference>
<evidence type="ECO:0000256" key="6">
    <source>
        <dbReference type="ARBA" id="ARBA00022990"/>
    </source>
</evidence>
<dbReference type="RefSeq" id="XP_021736812.1">
    <property type="nucleotide sequence ID" value="XM_021881120.1"/>
</dbReference>
<keyword evidence="7" id="KW-0811">Translocation</keyword>
<dbReference type="GeneID" id="110703330"/>
<evidence type="ECO:0000256" key="3">
    <source>
        <dbReference type="ARBA" id="ARBA00022737"/>
    </source>
</evidence>
<feature type="compositionally biased region" description="Basic and acidic residues" evidence="10">
    <location>
        <begin position="185"/>
        <end position="197"/>
    </location>
</feature>
<feature type="compositionally biased region" description="Low complexity" evidence="10">
    <location>
        <begin position="58"/>
        <end position="69"/>
    </location>
</feature>
<dbReference type="InterPro" id="IPR045207">
    <property type="entry name" value="RanBD_NUP50_plant"/>
</dbReference>
<evidence type="ECO:0000259" key="11">
    <source>
        <dbReference type="PROSITE" id="PS50196"/>
    </source>
</evidence>
<keyword evidence="6" id="KW-0007">Acetylation</keyword>
<feature type="region of interest" description="Disordered" evidence="10">
    <location>
        <begin position="277"/>
        <end position="298"/>
    </location>
</feature>
<proteinExistence type="predicted"/>
<keyword evidence="5" id="KW-0653">Protein transport</keyword>
<dbReference type="Gene3D" id="2.30.29.30">
    <property type="entry name" value="Pleckstrin-homology domain (PH domain)/Phosphotyrosine-binding domain (PTB)"/>
    <property type="match status" value="1"/>
</dbReference>
<dbReference type="KEGG" id="cqi:110703330"/>
<evidence type="ECO:0000256" key="1">
    <source>
        <dbReference type="ARBA" id="ARBA00004567"/>
    </source>
</evidence>
<dbReference type="Gramene" id="AUR62016436-RA">
    <property type="protein sequence ID" value="AUR62016436-RA:cds"/>
    <property type="gene ID" value="AUR62016436"/>
</dbReference>
<keyword evidence="4" id="KW-0509">mRNA transport</keyword>
<dbReference type="InterPro" id="IPR011993">
    <property type="entry name" value="PH-like_dom_sf"/>
</dbReference>
<reference evidence="12" key="2">
    <citation type="submission" date="2021-03" db="UniProtKB">
        <authorList>
            <consortium name="EnsemblPlants"/>
        </authorList>
    </citation>
    <scope>IDENTIFICATION</scope>
</reference>
<dbReference type="RefSeq" id="XP_021736811.1">
    <property type="nucleotide sequence ID" value="XM_021881119.1"/>
</dbReference>
<keyword evidence="9" id="KW-0539">Nucleus</keyword>
<dbReference type="InterPro" id="IPR015007">
    <property type="entry name" value="NUP2/50/61"/>
</dbReference>
<protein>
    <recommendedName>
        <fullName evidence="11">RanBD1 domain-containing protein</fullName>
    </recommendedName>
</protein>
<sequence length="428" mass="45377">MGDDNQPSKKRAAGRELSRDNPGLDDEEESEEPSGTFKKAAEDVLATRRIVKVRRQQTSTTPSAPSSNPFAGIRLVPPAPAPATAEAQTAEDKTGSEDADTKDDANSESETQVKQVEPKETPNEATTESNADKEKEALTEQTNVVSQPEQAADVAAAEPKPSDEREADDSAVKTSEAGEIQADCTKGENDGTNDNEKPNASGNGGAALSSFQQLSNSQNAFTGLMGTGFSTSTFSFGSLQKDGSPSQASLPTFSFGAPTNGSTPLFGSVMTGTSIGTKTESSTFRSMPEVPTETGEENEETVFNADSALFEFIDGGWKERGKGEVKLNVLKGETQKARLVMRAKGNLRLILNASLFPDMKLTKMDKKGITFACVNIATEGKDGLSTFALKFKDGSIMEEFSSAVSAHKDKPATTELKTPENSPKASDD</sequence>
<feature type="region of interest" description="Disordered" evidence="10">
    <location>
        <begin position="1"/>
        <end position="208"/>
    </location>
</feature>
<evidence type="ECO:0000256" key="7">
    <source>
        <dbReference type="ARBA" id="ARBA00023010"/>
    </source>
</evidence>
<dbReference type="GO" id="GO:0005643">
    <property type="term" value="C:nuclear pore"/>
    <property type="evidence" value="ECO:0007669"/>
    <property type="project" value="UniProtKB-SubCell"/>
</dbReference>
<evidence type="ECO:0000256" key="4">
    <source>
        <dbReference type="ARBA" id="ARBA00022816"/>
    </source>
</evidence>
<evidence type="ECO:0000313" key="12">
    <source>
        <dbReference type="EnsemblPlants" id="AUR62016436-RA:cds"/>
    </source>
</evidence>
<dbReference type="AlphaFoldDB" id="A0A803LNA7"/>
<comment type="subcellular location">
    <subcellularLocation>
        <location evidence="1">Nucleus</location>
        <location evidence="1">Nuclear pore complex</location>
    </subcellularLocation>
</comment>
<dbReference type="Pfam" id="PF08911">
    <property type="entry name" value="NUP50"/>
    <property type="match status" value="1"/>
</dbReference>
<evidence type="ECO:0000256" key="2">
    <source>
        <dbReference type="ARBA" id="ARBA00022448"/>
    </source>
</evidence>
<dbReference type="Pfam" id="PF00638">
    <property type="entry name" value="Ran_BP1"/>
    <property type="match status" value="1"/>
</dbReference>
<dbReference type="SMART" id="SM00160">
    <property type="entry name" value="RanBD"/>
    <property type="match status" value="1"/>
</dbReference>
<reference evidence="12" key="1">
    <citation type="journal article" date="2017" name="Nature">
        <title>The genome of Chenopodium quinoa.</title>
        <authorList>
            <person name="Jarvis D.E."/>
            <person name="Ho Y.S."/>
            <person name="Lightfoot D.J."/>
            <person name="Schmoeckel S.M."/>
            <person name="Li B."/>
            <person name="Borm T.J.A."/>
            <person name="Ohyanagi H."/>
            <person name="Mineta K."/>
            <person name="Michell C.T."/>
            <person name="Saber N."/>
            <person name="Kharbatia N.M."/>
            <person name="Rupper R.R."/>
            <person name="Sharp A.R."/>
            <person name="Dally N."/>
            <person name="Boughton B.A."/>
            <person name="Woo Y.H."/>
            <person name="Gao G."/>
            <person name="Schijlen E.G.W.M."/>
            <person name="Guo X."/>
            <person name="Momin A.A."/>
            <person name="Negrao S."/>
            <person name="Al-Babili S."/>
            <person name="Gehring C."/>
            <person name="Roessner U."/>
            <person name="Jung C."/>
            <person name="Murphy K."/>
            <person name="Arold S.T."/>
            <person name="Gojobori T."/>
            <person name="van der Linden C.G."/>
            <person name="van Loo E.N."/>
            <person name="Jellen E.N."/>
            <person name="Maughan P.J."/>
            <person name="Tester M."/>
        </authorList>
    </citation>
    <scope>NUCLEOTIDE SEQUENCE [LARGE SCALE GENOMIC DNA]</scope>
    <source>
        <strain evidence="12">cv. PI 614886</strain>
    </source>
</reference>
<dbReference type="InterPro" id="IPR000156">
    <property type="entry name" value="Ran_bind_dom"/>
</dbReference>
<feature type="domain" description="RanBD1" evidence="11">
    <location>
        <begin position="280"/>
        <end position="404"/>
    </location>
</feature>
<organism evidence="12 13">
    <name type="scientific">Chenopodium quinoa</name>
    <name type="common">Quinoa</name>
    <dbReference type="NCBI Taxonomy" id="63459"/>
    <lineage>
        <taxon>Eukaryota</taxon>
        <taxon>Viridiplantae</taxon>
        <taxon>Streptophyta</taxon>
        <taxon>Embryophyta</taxon>
        <taxon>Tracheophyta</taxon>
        <taxon>Spermatophyta</taxon>
        <taxon>Magnoliopsida</taxon>
        <taxon>eudicotyledons</taxon>
        <taxon>Gunneridae</taxon>
        <taxon>Pentapetalae</taxon>
        <taxon>Caryophyllales</taxon>
        <taxon>Chenopodiaceae</taxon>
        <taxon>Chenopodioideae</taxon>
        <taxon>Atripliceae</taxon>
        <taxon>Chenopodium</taxon>
    </lineage>
</organism>
<feature type="region of interest" description="Disordered" evidence="10">
    <location>
        <begin position="402"/>
        <end position="428"/>
    </location>
</feature>
<feature type="compositionally biased region" description="Acidic residues" evidence="10">
    <location>
        <begin position="23"/>
        <end position="32"/>
    </location>
</feature>
<dbReference type="PANTHER" id="PTHR23138">
    <property type="entry name" value="RAN BINDING PROTEIN"/>
    <property type="match status" value="1"/>
</dbReference>
<gene>
    <name evidence="12" type="primary">LOC110703330</name>
</gene>
<dbReference type="Proteomes" id="UP000596660">
    <property type="component" value="Unplaced"/>
</dbReference>
<feature type="compositionally biased region" description="Basic and acidic residues" evidence="10">
    <location>
        <begin position="160"/>
        <end position="171"/>
    </location>
</feature>
<evidence type="ECO:0000256" key="9">
    <source>
        <dbReference type="ARBA" id="ARBA00023242"/>
    </source>
</evidence>
<evidence type="ECO:0000256" key="8">
    <source>
        <dbReference type="ARBA" id="ARBA00023132"/>
    </source>
</evidence>
<dbReference type="GO" id="GO:0015031">
    <property type="term" value="P:protein transport"/>
    <property type="evidence" value="ECO:0007669"/>
    <property type="project" value="UniProtKB-KW"/>
</dbReference>
<accession>A0A803LNA7</accession>